<feature type="region of interest" description="Disordered" evidence="1">
    <location>
        <begin position="176"/>
        <end position="217"/>
    </location>
</feature>
<comment type="caution">
    <text evidence="2">The sequence shown here is derived from an EMBL/GenBank/DDBJ whole genome shotgun (WGS) entry which is preliminary data.</text>
</comment>
<keyword evidence="3" id="KW-1185">Reference proteome</keyword>
<dbReference type="Proteomes" id="UP001628179">
    <property type="component" value="Unassembled WGS sequence"/>
</dbReference>
<accession>A0ABQ0GK94</accession>
<gene>
    <name evidence="2" type="ORF">MFIFM68171_08398</name>
</gene>
<name>A0ABQ0GK94_9PEZI</name>
<dbReference type="RefSeq" id="XP_070919919.1">
    <property type="nucleotide sequence ID" value="XM_071063818.1"/>
</dbReference>
<evidence type="ECO:0000313" key="2">
    <source>
        <dbReference type="EMBL" id="GAB1318188.1"/>
    </source>
</evidence>
<organism evidence="2 3">
    <name type="scientific">Madurella fahalii</name>
    <dbReference type="NCBI Taxonomy" id="1157608"/>
    <lineage>
        <taxon>Eukaryota</taxon>
        <taxon>Fungi</taxon>
        <taxon>Dikarya</taxon>
        <taxon>Ascomycota</taxon>
        <taxon>Pezizomycotina</taxon>
        <taxon>Sordariomycetes</taxon>
        <taxon>Sordariomycetidae</taxon>
        <taxon>Sordariales</taxon>
        <taxon>Sordariales incertae sedis</taxon>
        <taxon>Madurella</taxon>
    </lineage>
</organism>
<sequence length="643" mass="69553">MADDYVPSKPGPMPRVPKLLKGPKKRAKKQRPGDRVMEEEAEEDASEAAGTPPFTLAGPSKRKEPLVSRALPSVPSTPRHTPDPAPKADPAIWNLEGGAWGTQAKRQQARDSPARPGSVYCETCFRDDCARWIRIRDGVMLVLRLLGGDAALRELLHLAERAEESEASLTYRQLMEGNSGSSGKSLRSPPPPEFQPSSSEDETESNRKGPKGSLKKLMLLPDADTGRGRPLFHDNPSDVIGLVLLRILAERRLVGPGQIEAKAEVNKIIDAIRQDIGLSTRQFHALVVKCKDLLTSFRDTAEVEVSKKSGSATGKGRFDPDEWWWEFDQALQDAHRQHSAGGEAGSAFATMLAKKAQEAAIGALSRAAAASEVKQIMRLEKALGADVPSSQFLKEIGDELARARWTAQNRTSQASNPDSSTPQPTKGTKRAQDSTNIDADAKATNKPPPAKRRKPQPTTTPQLPSAAQHIDPRILSLPPGTTPLPCLYCAESDASNRAAARRPFPRARDEAKPWVAALVWTFGLEAGAARRTMAEDFFHLVESRGAAPAAATAAARGGPGGLRFLVDTTGGATRVVLVEMRGVFDAICWGPGAAVLDGEEGDGEGEGGWEPRRATEGRKVKFERPVAVWEKWDGGRLEGYTFL</sequence>
<protein>
    <submittedName>
        <fullName evidence="2">Uncharacterized protein</fullName>
    </submittedName>
</protein>
<feature type="compositionally biased region" description="Polar residues" evidence="1">
    <location>
        <begin position="406"/>
        <end position="426"/>
    </location>
</feature>
<proteinExistence type="predicted"/>
<feature type="region of interest" description="Disordered" evidence="1">
    <location>
        <begin position="1"/>
        <end position="93"/>
    </location>
</feature>
<reference evidence="2 3" key="1">
    <citation type="submission" date="2024-09" db="EMBL/GenBank/DDBJ databases">
        <title>Itraconazole resistance in Madurella fahalii resulting from another homologue of gene encoding cytochrome P450 14-alpha sterol demethylase (CYP51).</title>
        <authorList>
            <person name="Yoshioka I."/>
            <person name="Fahal A.H."/>
            <person name="Kaneko S."/>
            <person name="Yaguchi T."/>
        </authorList>
    </citation>
    <scope>NUCLEOTIDE SEQUENCE [LARGE SCALE GENOMIC DNA]</scope>
    <source>
        <strain evidence="2 3">IFM 68171</strain>
    </source>
</reference>
<dbReference type="GeneID" id="98179141"/>
<dbReference type="EMBL" id="BAAFSV010000004">
    <property type="protein sequence ID" value="GAB1318188.1"/>
    <property type="molecule type" value="Genomic_DNA"/>
</dbReference>
<feature type="region of interest" description="Disordered" evidence="1">
    <location>
        <begin position="406"/>
        <end position="476"/>
    </location>
</feature>
<feature type="compositionally biased region" description="Basic residues" evidence="1">
    <location>
        <begin position="21"/>
        <end position="30"/>
    </location>
</feature>
<evidence type="ECO:0000313" key="3">
    <source>
        <dbReference type="Proteomes" id="UP001628179"/>
    </source>
</evidence>
<evidence type="ECO:0000256" key="1">
    <source>
        <dbReference type="SAM" id="MobiDB-lite"/>
    </source>
</evidence>